<dbReference type="SUPFAM" id="SSF57424">
    <property type="entry name" value="LDL receptor-like module"/>
    <property type="match status" value="4"/>
</dbReference>
<dbReference type="SUPFAM" id="SSF50494">
    <property type="entry name" value="Trypsin-like serine proteases"/>
    <property type="match status" value="1"/>
</dbReference>
<dbReference type="GO" id="GO:0002376">
    <property type="term" value="P:immune system process"/>
    <property type="evidence" value="ECO:0007669"/>
    <property type="project" value="UniProtKB-KW"/>
</dbReference>
<keyword evidence="3 13" id="KW-0645">Protease</keyword>
<dbReference type="InterPro" id="IPR036055">
    <property type="entry name" value="LDL_receptor-like_sf"/>
</dbReference>
<dbReference type="Pfam" id="PF21286">
    <property type="entry name" value="CFAI_FIMAC_N"/>
    <property type="match status" value="1"/>
</dbReference>
<dbReference type="Pfam" id="PF00057">
    <property type="entry name" value="Ldl_recept_a"/>
    <property type="match status" value="3"/>
</dbReference>
<dbReference type="PROSITE" id="PS50240">
    <property type="entry name" value="TRYPSIN_DOM"/>
    <property type="match status" value="1"/>
</dbReference>
<gene>
    <name evidence="19" type="ORF">ACEWY4_025114</name>
</gene>
<dbReference type="Pfam" id="PF00530">
    <property type="entry name" value="SRCR"/>
    <property type="match status" value="2"/>
</dbReference>
<dbReference type="Gene3D" id="4.10.400.10">
    <property type="entry name" value="Low-density Lipoprotein Receptor"/>
    <property type="match status" value="4"/>
</dbReference>
<feature type="domain" description="Peptidase S1" evidence="16">
    <location>
        <begin position="729"/>
        <end position="962"/>
    </location>
</feature>
<dbReference type="InterPro" id="IPR023415">
    <property type="entry name" value="LDLR_class-A_CS"/>
</dbReference>
<dbReference type="Gene3D" id="3.30.60.30">
    <property type="match status" value="1"/>
</dbReference>
<evidence type="ECO:0000256" key="9">
    <source>
        <dbReference type="ARBA" id="ARBA00023157"/>
    </source>
</evidence>
<feature type="disulfide bond" evidence="12">
    <location>
        <begin position="558"/>
        <end position="568"/>
    </location>
</feature>
<dbReference type="FunFam" id="2.40.10.10:FF:000120">
    <property type="entry name" value="Putative serine protease"/>
    <property type="match status" value="1"/>
</dbReference>
<dbReference type="InterPro" id="IPR033116">
    <property type="entry name" value="TRYPSIN_SER"/>
</dbReference>
<dbReference type="GO" id="GO:0005576">
    <property type="term" value="C:extracellular region"/>
    <property type="evidence" value="ECO:0007669"/>
    <property type="project" value="UniProtKB-SubCell"/>
</dbReference>
<feature type="domain" description="SRCR" evidence="17">
    <location>
        <begin position="143"/>
        <end position="279"/>
    </location>
</feature>
<name>A0ABD1IWM4_9TELE</name>
<keyword evidence="2" id="KW-0964">Secreted</keyword>
<dbReference type="PANTHER" id="PTHR24252">
    <property type="entry name" value="ACROSIN-RELATED"/>
    <property type="match status" value="1"/>
</dbReference>
<keyword evidence="20" id="KW-1185">Reference proteome</keyword>
<comment type="caution">
    <text evidence="19">The sequence shown here is derived from an EMBL/GenBank/DDBJ whole genome shotgun (WGS) entry which is preliminary data.</text>
</comment>
<feature type="compositionally biased region" description="Basic and acidic residues" evidence="14">
    <location>
        <begin position="335"/>
        <end position="351"/>
    </location>
</feature>
<dbReference type="InterPro" id="IPR043504">
    <property type="entry name" value="Peptidase_S1_PA_chymotrypsin"/>
</dbReference>
<dbReference type="InterPro" id="IPR002350">
    <property type="entry name" value="Kazal_dom"/>
</dbReference>
<dbReference type="Pfam" id="PF21287">
    <property type="entry name" value="Kazal_CFAI"/>
    <property type="match status" value="2"/>
</dbReference>
<dbReference type="InterPro" id="IPR003884">
    <property type="entry name" value="FacI_MAC"/>
</dbReference>
<feature type="region of interest" description="Disordered" evidence="14">
    <location>
        <begin position="335"/>
        <end position="398"/>
    </location>
</feature>
<dbReference type="Gene3D" id="3.10.250.10">
    <property type="entry name" value="SRCR-like domain"/>
    <property type="match status" value="2"/>
</dbReference>
<keyword evidence="7 13" id="KW-0720">Serine protease</keyword>
<evidence type="ECO:0000256" key="12">
    <source>
        <dbReference type="PROSITE-ProRule" id="PRU00196"/>
    </source>
</evidence>
<evidence type="ECO:0000259" key="17">
    <source>
        <dbReference type="PROSITE" id="PS50287"/>
    </source>
</evidence>
<dbReference type="PROSITE" id="PS01209">
    <property type="entry name" value="LDLRA_1"/>
    <property type="match status" value="1"/>
</dbReference>
<dbReference type="InterPro" id="IPR048719">
    <property type="entry name" value="CFAI_KAZAL"/>
</dbReference>
<evidence type="ECO:0000256" key="13">
    <source>
        <dbReference type="RuleBase" id="RU363034"/>
    </source>
</evidence>
<dbReference type="SUPFAM" id="SSF56487">
    <property type="entry name" value="SRCR-like"/>
    <property type="match status" value="2"/>
</dbReference>
<evidence type="ECO:0000256" key="8">
    <source>
        <dbReference type="ARBA" id="ARBA00022859"/>
    </source>
</evidence>
<feature type="domain" description="Kazal-like" evidence="18">
    <location>
        <begin position="104"/>
        <end position="151"/>
    </location>
</feature>
<evidence type="ECO:0000256" key="11">
    <source>
        <dbReference type="PROSITE-ProRule" id="PRU00124"/>
    </source>
</evidence>
<dbReference type="EMBL" id="JBHFQA010000022">
    <property type="protein sequence ID" value="KAL2079370.1"/>
    <property type="molecule type" value="Genomic_DNA"/>
</dbReference>
<organism evidence="19 20">
    <name type="scientific">Coilia grayii</name>
    <name type="common">Gray's grenadier anchovy</name>
    <dbReference type="NCBI Taxonomy" id="363190"/>
    <lineage>
        <taxon>Eukaryota</taxon>
        <taxon>Metazoa</taxon>
        <taxon>Chordata</taxon>
        <taxon>Craniata</taxon>
        <taxon>Vertebrata</taxon>
        <taxon>Euteleostomi</taxon>
        <taxon>Actinopterygii</taxon>
        <taxon>Neopterygii</taxon>
        <taxon>Teleostei</taxon>
        <taxon>Clupei</taxon>
        <taxon>Clupeiformes</taxon>
        <taxon>Clupeoidei</taxon>
        <taxon>Engraulidae</taxon>
        <taxon>Coilinae</taxon>
        <taxon>Coilia</taxon>
    </lineage>
</organism>
<dbReference type="PROSITE" id="PS00134">
    <property type="entry name" value="TRYPSIN_HIS"/>
    <property type="match status" value="1"/>
</dbReference>
<evidence type="ECO:0000256" key="6">
    <source>
        <dbReference type="ARBA" id="ARBA00022801"/>
    </source>
</evidence>
<evidence type="ECO:0000256" key="14">
    <source>
        <dbReference type="SAM" id="MobiDB-lite"/>
    </source>
</evidence>
<dbReference type="InterPro" id="IPR002172">
    <property type="entry name" value="LDrepeatLR_classA_rpt"/>
</dbReference>
<dbReference type="AlphaFoldDB" id="A0ABD1IWM4"/>
<dbReference type="InterPro" id="IPR018114">
    <property type="entry name" value="TRYPSIN_HIS"/>
</dbReference>
<evidence type="ECO:0000313" key="20">
    <source>
        <dbReference type="Proteomes" id="UP001591681"/>
    </source>
</evidence>
<feature type="chain" id="PRO_5044837594" description="Complement factor I" evidence="15">
    <location>
        <begin position="25"/>
        <end position="970"/>
    </location>
</feature>
<evidence type="ECO:0000259" key="18">
    <source>
        <dbReference type="PROSITE" id="PS51465"/>
    </source>
</evidence>
<evidence type="ECO:0000256" key="7">
    <source>
        <dbReference type="ARBA" id="ARBA00022825"/>
    </source>
</evidence>
<feature type="disulfide bond" evidence="11">
    <location>
        <begin position="614"/>
        <end position="629"/>
    </location>
</feature>
<comment type="caution">
    <text evidence="12">Lacks conserved residue(s) required for the propagation of feature annotation.</text>
</comment>
<dbReference type="InterPro" id="IPR001190">
    <property type="entry name" value="SRCR"/>
</dbReference>
<feature type="domain" description="SRCR" evidence="17">
    <location>
        <begin position="482"/>
        <end position="589"/>
    </location>
</feature>
<feature type="disulfide bond" evidence="12">
    <location>
        <begin position="232"/>
        <end position="242"/>
    </location>
</feature>
<evidence type="ECO:0008006" key="21">
    <source>
        <dbReference type="Google" id="ProtNLM"/>
    </source>
</evidence>
<dbReference type="PROSITE" id="PS50068">
    <property type="entry name" value="LDLRA_2"/>
    <property type="match status" value="2"/>
</dbReference>
<dbReference type="SMART" id="SM00192">
    <property type="entry name" value="LDLa"/>
    <property type="match status" value="4"/>
</dbReference>
<dbReference type="SMART" id="SM00020">
    <property type="entry name" value="Tryp_SPc"/>
    <property type="match status" value="1"/>
</dbReference>
<feature type="disulfide bond" evidence="11">
    <location>
        <begin position="602"/>
        <end position="620"/>
    </location>
</feature>
<keyword evidence="5" id="KW-0677">Repeat</keyword>
<evidence type="ECO:0000256" key="15">
    <source>
        <dbReference type="SAM" id="SignalP"/>
    </source>
</evidence>
<dbReference type="PROSITE" id="PS50287">
    <property type="entry name" value="SRCR_2"/>
    <property type="match status" value="2"/>
</dbReference>
<keyword evidence="8" id="KW-0391">Immunity</keyword>
<evidence type="ECO:0000256" key="2">
    <source>
        <dbReference type="ARBA" id="ARBA00022525"/>
    </source>
</evidence>
<dbReference type="CDD" id="cd00112">
    <property type="entry name" value="LDLa"/>
    <property type="match status" value="3"/>
</dbReference>
<accession>A0ABD1IWM4</accession>
<sequence>MKTKMKFPMGTILLVLLLVQNTHLLSSDGSRGRGKKPAPAPAAPAPAAPAPAAPAPAPIATQTPPASAYLGAKECLDKKYTHLSCNKAYCPVGRRCVPGKAECECEMPYKCTPVENQTVCGDDGKSYRNMCNLMALTCKLTTARFSHTGANCSADNIFSTSLKTVKDVIEVKLPNSGTRALVCQNDRMNIVTAHVVCRHKKNKLAKKASTMQYEEALKMDASLPDVCVDVSCKGHEYSLAECKIGPLTKLKPKSHIVQAQCYKDDPNPNQGEECQFQCANGRCVKLSNTCNGVNNCGDGSDEMCCKECRAGAFHCRSDVCIPDFALNDGVPDCLNKDDEVSSEGEKPKPETQPKPNATPGSPSKPKPTAPSPNRPPKPTNSRATTPLPPTTEAVPTDEYLGPRECLSQKYTQRSCTKAFCPPWMRCLDGVCVCKLPYMCLRQGQSACDYSGRKFFNYCQTLAVSCRSNQKVFSHFAEQCSATNVFSTSLKTDKKVVEVRLPNISRSALVCAQGWNMAAANVVCRDVTNRVRKAASAGAVEFSEVQGPGVPGVCVRVQCTGHEYSLAECNMYGDMRTLTARDQVASVNCATDDTPGSKCEFRCSNGQCVQLTDTCDGVNHCEDGSDEMCCKACRGSAFHCQSNVCIPGHAVGDGIRDCLGGDDEIKETVAQKEKEKLFLTRSDQPTVQEEAISVPKQEIQLQRDLLETLECGVPNMNYKPSDSTRRRKRVVGGQETEPTQIQWQVAIQDEGKVNCGGAYLGGCWVLTAAHCVRDKPDLFRVKFSLWEKRSKIDTTDIAFVKKVHIHHSYDAASYENDIALLELRQLGGSTKCLRDNPAIRAVCVPWSKQQFQPGHNCTISGWGRDREGRSQNRLQWASVSLIDDCQSYYKARYRPGMMCAGDLLGSVDSCQGDSGGPLVCKDVGGVSYVWGVVSWGERCGQQGYPGVYTQVAHYYEWIRTVTNKHISKYNQ</sequence>
<keyword evidence="10" id="KW-0325">Glycoprotein</keyword>
<dbReference type="Pfam" id="PF00089">
    <property type="entry name" value="Trypsin"/>
    <property type="match status" value="1"/>
</dbReference>
<dbReference type="InterPro" id="IPR048722">
    <property type="entry name" value="CFAI_FIMAC_N"/>
</dbReference>
<dbReference type="PRINTS" id="PR00261">
    <property type="entry name" value="LDLRECEPTOR"/>
</dbReference>
<evidence type="ECO:0000256" key="10">
    <source>
        <dbReference type="ARBA" id="ARBA00023180"/>
    </source>
</evidence>
<evidence type="ECO:0000259" key="16">
    <source>
        <dbReference type="PROSITE" id="PS50240"/>
    </source>
</evidence>
<dbReference type="CDD" id="cd00190">
    <property type="entry name" value="Tryp_SPc"/>
    <property type="match status" value="1"/>
</dbReference>
<dbReference type="SMART" id="SM00202">
    <property type="entry name" value="SR"/>
    <property type="match status" value="1"/>
</dbReference>
<dbReference type="Proteomes" id="UP001591681">
    <property type="component" value="Unassembled WGS sequence"/>
</dbReference>
<dbReference type="InterPro" id="IPR001254">
    <property type="entry name" value="Trypsin_dom"/>
</dbReference>
<evidence type="ECO:0000313" key="19">
    <source>
        <dbReference type="EMBL" id="KAL2079370.1"/>
    </source>
</evidence>
<evidence type="ECO:0000256" key="4">
    <source>
        <dbReference type="ARBA" id="ARBA00022729"/>
    </source>
</evidence>
<dbReference type="PANTHER" id="PTHR24252:SF7">
    <property type="entry name" value="HYALIN"/>
    <property type="match status" value="1"/>
</dbReference>
<feature type="region of interest" description="Disordered" evidence="14">
    <location>
        <begin position="27"/>
        <end position="58"/>
    </location>
</feature>
<feature type="compositionally biased region" description="Pro residues" evidence="14">
    <location>
        <begin position="362"/>
        <end position="378"/>
    </location>
</feature>
<feature type="disulfide bond" evidence="11">
    <location>
        <begin position="278"/>
        <end position="296"/>
    </location>
</feature>
<evidence type="ECO:0000256" key="1">
    <source>
        <dbReference type="ARBA" id="ARBA00004613"/>
    </source>
</evidence>
<dbReference type="PROSITE" id="PS51465">
    <property type="entry name" value="KAZAL_2"/>
    <property type="match status" value="1"/>
</dbReference>
<keyword evidence="9 12" id="KW-1015">Disulfide bond</keyword>
<keyword evidence="4 15" id="KW-0732">Signal</keyword>
<dbReference type="InterPro" id="IPR009003">
    <property type="entry name" value="Peptidase_S1_PA"/>
</dbReference>
<feature type="disulfide bond" evidence="11">
    <location>
        <begin position="290"/>
        <end position="305"/>
    </location>
</feature>
<feature type="compositionally biased region" description="Pro residues" evidence="14">
    <location>
        <begin position="38"/>
        <end position="57"/>
    </location>
</feature>
<evidence type="ECO:0000256" key="5">
    <source>
        <dbReference type="ARBA" id="ARBA00022737"/>
    </source>
</evidence>
<proteinExistence type="predicted"/>
<dbReference type="InterPro" id="IPR036772">
    <property type="entry name" value="SRCR-like_dom_sf"/>
</dbReference>
<dbReference type="Gene3D" id="2.40.10.10">
    <property type="entry name" value="Trypsin-like serine proteases"/>
    <property type="match status" value="1"/>
</dbReference>
<protein>
    <recommendedName>
        <fullName evidence="21">Complement factor I</fullName>
    </recommendedName>
</protein>
<dbReference type="GO" id="GO:0006508">
    <property type="term" value="P:proteolysis"/>
    <property type="evidence" value="ECO:0007669"/>
    <property type="project" value="UniProtKB-KW"/>
</dbReference>
<keyword evidence="6 13" id="KW-0378">Hydrolase</keyword>
<reference evidence="19 20" key="1">
    <citation type="submission" date="2024-09" db="EMBL/GenBank/DDBJ databases">
        <title>A chromosome-level genome assembly of Gray's grenadier anchovy, Coilia grayii.</title>
        <authorList>
            <person name="Fu Z."/>
        </authorList>
    </citation>
    <scope>NUCLEOTIDE SEQUENCE [LARGE SCALE GENOMIC DNA]</scope>
    <source>
        <strain evidence="19">G4</strain>
        <tissue evidence="19">Muscle</tissue>
    </source>
</reference>
<dbReference type="SMART" id="SM00057">
    <property type="entry name" value="FIMAC"/>
    <property type="match status" value="2"/>
</dbReference>
<feature type="signal peptide" evidence="15">
    <location>
        <begin position="1"/>
        <end position="24"/>
    </location>
</feature>
<dbReference type="GO" id="GO:0008236">
    <property type="term" value="F:serine-type peptidase activity"/>
    <property type="evidence" value="ECO:0007669"/>
    <property type="project" value="UniProtKB-KW"/>
</dbReference>
<dbReference type="PROSITE" id="PS00135">
    <property type="entry name" value="TRYPSIN_SER"/>
    <property type="match status" value="1"/>
</dbReference>
<comment type="subcellular location">
    <subcellularLocation>
        <location evidence="1">Secreted</location>
    </subcellularLocation>
</comment>
<evidence type="ECO:0000256" key="3">
    <source>
        <dbReference type="ARBA" id="ARBA00022670"/>
    </source>
</evidence>
<dbReference type="InterPro" id="IPR036058">
    <property type="entry name" value="Kazal_dom_sf"/>
</dbReference>
<dbReference type="SUPFAM" id="SSF100895">
    <property type="entry name" value="Kazal-type serine protease inhibitors"/>
    <property type="match status" value="1"/>
</dbReference>